<feature type="binding site" evidence="7">
    <location>
        <position position="358"/>
    </location>
    <ligand>
        <name>Mg(2+)</name>
        <dbReference type="ChEBI" id="CHEBI:18420"/>
        <label>1</label>
    </ligand>
</feature>
<dbReference type="FunFam" id="3.30.590.10:FF:000001">
    <property type="entry name" value="Glutamine synthetase"/>
    <property type="match status" value="1"/>
</dbReference>
<dbReference type="EMBL" id="CP063656">
    <property type="protein sequence ID" value="QOW19600.1"/>
    <property type="molecule type" value="Genomic_DNA"/>
</dbReference>
<dbReference type="PROSITE" id="PS51986">
    <property type="entry name" value="GS_BETA_GRASP"/>
    <property type="match status" value="1"/>
</dbReference>
<keyword evidence="6 11" id="KW-0547">Nucleotide-binding</keyword>
<comment type="similarity">
    <text evidence="1 9 10">Belongs to the glutamine synthetase family.</text>
</comment>
<dbReference type="InterPro" id="IPR036651">
    <property type="entry name" value="Gln_synt_N_sf"/>
</dbReference>
<evidence type="ECO:0000256" key="4">
    <source>
        <dbReference type="ARBA" id="ARBA00049436"/>
    </source>
</evidence>
<dbReference type="InterPro" id="IPR014746">
    <property type="entry name" value="Gln_synth/guanido_kin_cat_dom"/>
</dbReference>
<evidence type="ECO:0000256" key="9">
    <source>
        <dbReference type="PROSITE-ProRule" id="PRU01330"/>
    </source>
</evidence>
<dbReference type="SUPFAM" id="SSF55931">
    <property type="entry name" value="Glutamine synthetase/guanido kinase"/>
    <property type="match status" value="1"/>
</dbReference>
<dbReference type="PANTHER" id="PTHR43407:SF2">
    <property type="entry name" value="GLUTAMINE SYNTHETASE"/>
    <property type="match status" value="1"/>
</dbReference>
<feature type="binding site" evidence="6">
    <location>
        <position position="353"/>
    </location>
    <ligand>
        <name>ATP</name>
        <dbReference type="ChEBI" id="CHEBI:30616"/>
    </ligand>
</feature>
<evidence type="ECO:0000313" key="14">
    <source>
        <dbReference type="EMBL" id="QOW19600.1"/>
    </source>
</evidence>
<dbReference type="NCBIfam" id="TIGR00653">
    <property type="entry name" value="GlnA"/>
    <property type="match status" value="1"/>
</dbReference>
<dbReference type="Proteomes" id="UP000594059">
    <property type="component" value="Chromosome"/>
</dbReference>
<evidence type="ECO:0000256" key="11">
    <source>
        <dbReference type="RuleBase" id="RU004356"/>
    </source>
</evidence>
<dbReference type="InterPro" id="IPR008147">
    <property type="entry name" value="Gln_synt_N"/>
</dbReference>
<feature type="binding site" evidence="5">
    <location>
        <begin position="265"/>
        <end position="266"/>
    </location>
    <ligand>
        <name>L-glutamate</name>
        <dbReference type="ChEBI" id="CHEBI:29985"/>
    </ligand>
</feature>
<dbReference type="GO" id="GO:0046872">
    <property type="term" value="F:metal ion binding"/>
    <property type="evidence" value="ECO:0007669"/>
    <property type="project" value="UniProtKB-KW"/>
</dbReference>
<feature type="domain" description="GS beta-grasp" evidence="12">
    <location>
        <begin position="13"/>
        <end position="97"/>
    </location>
</feature>
<feature type="binding site" evidence="7">
    <location>
        <position position="213"/>
    </location>
    <ligand>
        <name>Mg(2+)</name>
        <dbReference type="ChEBI" id="CHEBI:18420"/>
        <label>1</label>
    </ligand>
</feature>
<evidence type="ECO:0000313" key="15">
    <source>
        <dbReference type="Proteomes" id="UP000594059"/>
    </source>
</evidence>
<keyword evidence="6 11" id="KW-0067">ATP-binding</keyword>
<dbReference type="RefSeq" id="WP_193985266.1">
    <property type="nucleotide sequence ID" value="NZ_CP063656.1"/>
</dbReference>
<keyword evidence="15" id="KW-1185">Reference proteome</keyword>
<evidence type="ECO:0000256" key="2">
    <source>
        <dbReference type="ARBA" id="ARBA00012937"/>
    </source>
</evidence>
<dbReference type="Gene3D" id="3.10.20.70">
    <property type="entry name" value="Glutamine synthetase, N-terminal domain"/>
    <property type="match status" value="1"/>
</dbReference>
<sequence>MSIENVEKLVQQHKVEFVDLRFTDMRGVQHHVTFPGSIIDEALFEDGRMFDGSSIGGWKGVHDSDMVLLPDPSTAFLDPFTADPTLVLTCDILDPATMQAYNRDPRGIAKRAEAFLKSSGIADQAFFGPEPEFFIFDSVRYANDMGHTFFHVDSEEAAWNSGKEYPGGNSGYRPGVKGGYFPVAPLDSLHDIRAQMCKTLQAVGIEVEVHHREVATAGQSEIGTRFNSLTKKADELQTMKYVIKNVAHRHGKTATFMPKPLVGDNGSGMHVHQSLAKAGVNLFSGEGYGGLSQMALWYIGGIFRHARAVNAFANATTNSYKRLVPGFEAPVMLAYSASNRSASCRIPYVANPKARRVEMRFPDPMNSGYLIFAALMMAGLDGIKHQIDPGPPSDKDLYDLPPEEEKNIPTVCHSLDQALEALDGDRDFLKAGGVFSDDFIDAYIRLKMKEVTAFRAATHPLEYQMYYAI</sequence>
<feature type="binding site" evidence="6">
    <location>
        <position position="340"/>
    </location>
    <ligand>
        <name>ATP</name>
        <dbReference type="ChEBI" id="CHEBI:30616"/>
    </ligand>
</feature>
<evidence type="ECO:0000256" key="3">
    <source>
        <dbReference type="ARBA" id="ARBA00021364"/>
    </source>
</evidence>
<evidence type="ECO:0000256" key="8">
    <source>
        <dbReference type="PIRSR" id="PIRSR604809-50"/>
    </source>
</evidence>
<dbReference type="InterPro" id="IPR008146">
    <property type="entry name" value="Gln_synth_cat_dom"/>
</dbReference>
<feature type="binding site" evidence="5">
    <location>
        <position position="322"/>
    </location>
    <ligand>
        <name>L-glutamate</name>
        <dbReference type="ChEBI" id="CHEBI:29985"/>
    </ligand>
</feature>
<reference evidence="14 15" key="1">
    <citation type="submission" date="2020-10" db="EMBL/GenBank/DDBJ databases">
        <title>complete genome sequencing of Lysobacter sp. H21R20.</title>
        <authorList>
            <person name="Bae J.-W."/>
            <person name="Lee S.-Y."/>
        </authorList>
    </citation>
    <scope>NUCLEOTIDE SEQUENCE [LARGE SCALE GENOMIC DNA]</scope>
    <source>
        <strain evidence="14 15">H21R20</strain>
    </source>
</reference>
<feature type="binding site" evidence="7">
    <location>
        <position position="221"/>
    </location>
    <ligand>
        <name>Mg(2+)</name>
        <dbReference type="ChEBI" id="CHEBI:18420"/>
        <label>1</label>
    </ligand>
</feature>
<keyword evidence="7" id="KW-0460">Magnesium</keyword>
<dbReference type="SMART" id="SM01230">
    <property type="entry name" value="Gln-synt_C"/>
    <property type="match status" value="1"/>
</dbReference>
<dbReference type="PANTHER" id="PTHR43407">
    <property type="entry name" value="GLUTAMINE SYNTHETASE"/>
    <property type="match status" value="1"/>
</dbReference>
<dbReference type="GO" id="GO:0016020">
    <property type="term" value="C:membrane"/>
    <property type="evidence" value="ECO:0007669"/>
    <property type="project" value="TreeGrafter"/>
</dbReference>
<feature type="binding site" evidence="5">
    <location>
        <position position="340"/>
    </location>
    <ligand>
        <name>L-glutamate</name>
        <dbReference type="ChEBI" id="CHEBI:29985"/>
    </ligand>
</feature>
<keyword evidence="11 14" id="KW-0436">Ligase</keyword>
<evidence type="ECO:0000259" key="12">
    <source>
        <dbReference type="PROSITE" id="PS51986"/>
    </source>
</evidence>
<dbReference type="AlphaFoldDB" id="A0A7S6UFZ2"/>
<dbReference type="EC" id="6.3.1.2" evidence="2 11"/>
<evidence type="ECO:0000256" key="7">
    <source>
        <dbReference type="PIRSR" id="PIRSR604809-3"/>
    </source>
</evidence>
<organism evidence="14 15">
    <name type="scientific">Novilysobacter ciconiae</name>
    <dbReference type="NCBI Taxonomy" id="2781022"/>
    <lineage>
        <taxon>Bacteria</taxon>
        <taxon>Pseudomonadati</taxon>
        <taxon>Pseudomonadota</taxon>
        <taxon>Gammaproteobacteria</taxon>
        <taxon>Lysobacterales</taxon>
        <taxon>Lysobacteraceae</taxon>
        <taxon>Novilysobacter</taxon>
    </lineage>
</organism>
<protein>
    <recommendedName>
        <fullName evidence="3 11">Glutamine synthetase</fullName>
        <ecNumber evidence="2 11">6.3.1.2</ecNumber>
    </recommendedName>
</protein>
<dbReference type="InterPro" id="IPR027303">
    <property type="entry name" value="Gln_synth_gly_rich_site"/>
</dbReference>
<proteinExistence type="inferred from homology"/>
<comment type="cofactor">
    <cofactor evidence="7">
        <name>Mg(2+)</name>
        <dbReference type="ChEBI" id="CHEBI:18420"/>
    </cofactor>
    <text evidence="7">Binds 2 Mg(2+) ions per subunit.</text>
</comment>
<dbReference type="GO" id="GO:0005524">
    <property type="term" value="F:ATP binding"/>
    <property type="evidence" value="ECO:0007669"/>
    <property type="project" value="UniProtKB-KW"/>
</dbReference>
<dbReference type="FunFam" id="3.10.20.70:FF:000001">
    <property type="entry name" value="Glutamine synthetase"/>
    <property type="match status" value="1"/>
</dbReference>
<feature type="binding site" evidence="5">
    <location>
        <position position="360"/>
    </location>
    <ligand>
        <name>L-glutamate</name>
        <dbReference type="ChEBI" id="CHEBI:29985"/>
    </ligand>
</feature>
<evidence type="ECO:0000259" key="13">
    <source>
        <dbReference type="PROSITE" id="PS51987"/>
    </source>
</evidence>
<dbReference type="PROSITE" id="PS00180">
    <property type="entry name" value="GLNA_1"/>
    <property type="match status" value="1"/>
</dbReference>
<comment type="catalytic activity">
    <reaction evidence="4 11">
        <text>L-glutamate + NH4(+) + ATP = L-glutamine + ADP + phosphate + H(+)</text>
        <dbReference type="Rhea" id="RHEA:16169"/>
        <dbReference type="ChEBI" id="CHEBI:15378"/>
        <dbReference type="ChEBI" id="CHEBI:28938"/>
        <dbReference type="ChEBI" id="CHEBI:29985"/>
        <dbReference type="ChEBI" id="CHEBI:30616"/>
        <dbReference type="ChEBI" id="CHEBI:43474"/>
        <dbReference type="ChEBI" id="CHEBI:58359"/>
        <dbReference type="ChEBI" id="CHEBI:456216"/>
        <dbReference type="EC" id="6.3.1.2"/>
    </reaction>
</comment>
<feature type="binding site" evidence="6">
    <location>
        <begin position="272"/>
        <end position="274"/>
    </location>
    <ligand>
        <name>ATP</name>
        <dbReference type="ChEBI" id="CHEBI:30616"/>
    </ligand>
</feature>
<dbReference type="GO" id="GO:0006542">
    <property type="term" value="P:glutamine biosynthetic process"/>
    <property type="evidence" value="ECO:0007669"/>
    <property type="project" value="InterPro"/>
</dbReference>
<gene>
    <name evidence="14" type="primary">glnA</name>
    <name evidence="14" type="ORF">INQ41_00400</name>
</gene>
<dbReference type="InterPro" id="IPR027302">
    <property type="entry name" value="Gln_synth_N_conserv_site"/>
</dbReference>
<evidence type="ECO:0000256" key="5">
    <source>
        <dbReference type="PIRSR" id="PIRSR604809-1"/>
    </source>
</evidence>
<dbReference type="SUPFAM" id="SSF54368">
    <property type="entry name" value="Glutamine synthetase, N-terminal domain"/>
    <property type="match status" value="1"/>
</dbReference>
<feature type="binding site" evidence="7">
    <location>
        <position position="132"/>
    </location>
    <ligand>
        <name>Mg(2+)</name>
        <dbReference type="ChEBI" id="CHEBI:18420"/>
        <label>1</label>
    </ligand>
</feature>
<keyword evidence="8" id="KW-0597">Phosphoprotein</keyword>
<evidence type="ECO:0000256" key="10">
    <source>
        <dbReference type="RuleBase" id="RU000384"/>
    </source>
</evidence>
<dbReference type="Pfam" id="PF00120">
    <property type="entry name" value="Gln-synt_C"/>
    <property type="match status" value="1"/>
</dbReference>
<feature type="binding site" evidence="5">
    <location>
        <position position="328"/>
    </location>
    <ligand>
        <name>L-glutamate</name>
        <dbReference type="ChEBI" id="CHEBI:29985"/>
    </ligand>
</feature>
<dbReference type="Gene3D" id="3.30.590.10">
    <property type="entry name" value="Glutamine synthetase/guanido kinase, catalytic domain"/>
    <property type="match status" value="1"/>
</dbReference>
<dbReference type="GO" id="GO:0005737">
    <property type="term" value="C:cytoplasm"/>
    <property type="evidence" value="ECO:0007669"/>
    <property type="project" value="TreeGrafter"/>
</dbReference>
<feature type="modified residue" description="O-AMP-tyrosine" evidence="8">
    <location>
        <position position="398"/>
    </location>
</feature>
<feature type="domain" description="GS catalytic" evidence="13">
    <location>
        <begin position="105"/>
        <end position="469"/>
    </location>
</feature>
<keyword evidence="7" id="KW-0479">Metal-binding</keyword>
<feature type="binding site" evidence="6">
    <location>
        <position position="208"/>
    </location>
    <ligand>
        <name>ATP</name>
        <dbReference type="ChEBI" id="CHEBI:30616"/>
    </ligand>
</feature>
<dbReference type="GO" id="GO:0019740">
    <property type="term" value="P:nitrogen utilization"/>
    <property type="evidence" value="ECO:0007669"/>
    <property type="project" value="TreeGrafter"/>
</dbReference>
<evidence type="ECO:0000256" key="6">
    <source>
        <dbReference type="PIRSR" id="PIRSR604809-2"/>
    </source>
</evidence>
<feature type="binding site" evidence="7">
    <location>
        <position position="270"/>
    </location>
    <ligand>
        <name>Mg(2+)</name>
        <dbReference type="ChEBI" id="CHEBI:18420"/>
        <label>1</label>
    </ligand>
</feature>
<dbReference type="PROSITE" id="PS51987">
    <property type="entry name" value="GS_CATALYTIC"/>
    <property type="match status" value="1"/>
</dbReference>
<feature type="binding site" evidence="7">
    <location>
        <position position="130"/>
    </location>
    <ligand>
        <name>Mg(2+)</name>
        <dbReference type="ChEBI" id="CHEBI:18420"/>
        <label>1</label>
    </ligand>
</feature>
<dbReference type="PROSITE" id="PS00181">
    <property type="entry name" value="GLNA_ATP"/>
    <property type="match status" value="1"/>
</dbReference>
<evidence type="ECO:0000256" key="1">
    <source>
        <dbReference type="ARBA" id="ARBA00009897"/>
    </source>
</evidence>
<dbReference type="InterPro" id="IPR004809">
    <property type="entry name" value="Gln_synth_I"/>
</dbReference>
<dbReference type="Pfam" id="PF03951">
    <property type="entry name" value="Gln-synt_N"/>
    <property type="match status" value="1"/>
</dbReference>
<dbReference type="GO" id="GO:0004356">
    <property type="term" value="F:glutamine synthetase activity"/>
    <property type="evidence" value="ECO:0007669"/>
    <property type="project" value="UniProtKB-EC"/>
</dbReference>
<name>A0A7S6UFZ2_9GAMM</name>
<accession>A0A7S6UFZ2</accession>
<dbReference type="KEGG" id="lcic:INQ41_00400"/>